<dbReference type="HOGENOM" id="CLU_009600_9_3_1"/>
<dbReference type="InterPro" id="IPR036928">
    <property type="entry name" value="AS_sf"/>
</dbReference>
<feature type="active site" description="Charge relay system" evidence="3">
    <location>
        <position position="196"/>
    </location>
</feature>
<dbReference type="PANTHER" id="PTHR46072">
    <property type="entry name" value="AMIDASE-RELATED-RELATED"/>
    <property type="match status" value="1"/>
</dbReference>
<proteinExistence type="inferred from homology"/>
<dbReference type="SUPFAM" id="SSF75304">
    <property type="entry name" value="Amidase signature (AS) enzymes"/>
    <property type="match status" value="1"/>
</dbReference>
<evidence type="ECO:0000259" key="4">
    <source>
        <dbReference type="Pfam" id="PF01425"/>
    </source>
</evidence>
<dbReference type="Proteomes" id="UP000008064">
    <property type="component" value="Unassembled WGS sequence"/>
</dbReference>
<keyword evidence="2" id="KW-0378">Hydrolase</keyword>
<feature type="domain" description="Amidase" evidence="4">
    <location>
        <begin position="59"/>
        <end position="550"/>
    </location>
</feature>
<dbReference type="PANTHER" id="PTHR46072:SF10">
    <property type="entry name" value="ACETAMIDASE"/>
    <property type="match status" value="1"/>
</dbReference>
<evidence type="ECO:0000313" key="5">
    <source>
        <dbReference type="EMBL" id="EGO29110.1"/>
    </source>
</evidence>
<dbReference type="Pfam" id="PF01425">
    <property type="entry name" value="Amidase"/>
    <property type="match status" value="1"/>
</dbReference>
<sequence length="572" mass="62304">MSAHHRDCIAKQEERQAKINSLPSNYFSDCTEDDRKLLDLSLTQLVSQNKAGSITPSQILQAYGKKVVLAQKATNCLTTVMIQEAISNNVEKPSRASTPERSYTGPAKGILPLAGVPVSLKDCIDIEGYDTTLGFSSRANHPVTTSSAIVRLLRDAGALMHVKTTTPTGVLGLDTSSDLFGRTTNPYNDKYVAGASTGGGGALLAYGGSVIEIGTDIGGSVRMPAHFCGVYGMKASFGRFPNFGTVPPLPGLEGVPTTCSPMSRRLDDLEEFWKRVIGMQPWEYDHSCVPIPWRAIDLHGRKLRWGIVWDDGIISPSPACRRALEWVSDALVKQGHEVVDFVAPDIPYGLNVGFQLAFAEGGTQVFGAVRRTEKLDPVMLGIKTLLGLPLLVKKFLASLTRRFSNDEVWASMLENLHKKSALEERALVVARDDYRAKWHEAWDAEGLDFVLTVPHSLPAIPNGSAEKVSLVSASYMMLFNILDYAAGVLPVSFVDKTTDSLPSDFTSSAEYKQMGAIAKGAYSVYDADAMHGLPVGIQVVGRRFEEEKVLKGMKVIEEALGECGRKFIPKEF</sequence>
<accession>F8NGM8</accession>
<dbReference type="OrthoDB" id="6428749at2759"/>
<name>F8NGM8_SERL9</name>
<dbReference type="AlphaFoldDB" id="F8NGM8"/>
<reference evidence="5" key="1">
    <citation type="submission" date="2011-04" db="EMBL/GenBank/DDBJ databases">
        <title>Evolution of plant cell wall degrading machinery underlies the functional diversity of forest fungi.</title>
        <authorList>
            <consortium name="US DOE Joint Genome Institute (JGI-PGF)"/>
            <person name="Eastwood D.C."/>
            <person name="Floudas D."/>
            <person name="Binder M."/>
            <person name="Majcherczyk A."/>
            <person name="Schneider P."/>
            <person name="Aerts A."/>
            <person name="Asiegbu F.O."/>
            <person name="Baker S.E."/>
            <person name="Barry K."/>
            <person name="Bendiksby M."/>
            <person name="Blumentritt M."/>
            <person name="Coutinho P.M."/>
            <person name="Cullen D."/>
            <person name="Cullen D."/>
            <person name="Gathman A."/>
            <person name="Goodell B."/>
            <person name="Henrissat B."/>
            <person name="Ihrmark K."/>
            <person name="Kauserud H."/>
            <person name="Kohler A."/>
            <person name="LaButti K."/>
            <person name="Lapidus A."/>
            <person name="Lavin J.L."/>
            <person name="Lee Y.-H."/>
            <person name="Lindquist E."/>
            <person name="Lilly W."/>
            <person name="Lucas S."/>
            <person name="Morin E."/>
            <person name="Murat C."/>
            <person name="Oguiza J.A."/>
            <person name="Park J."/>
            <person name="Pisabarro A.G."/>
            <person name="Riley R."/>
            <person name="Rosling A."/>
            <person name="Salamov A."/>
            <person name="Schmidt O."/>
            <person name="Schmutz J."/>
            <person name="Skrede I."/>
            <person name="Stenlid J."/>
            <person name="Wiebenga A."/>
            <person name="Xie X."/>
            <person name="Kues U."/>
            <person name="Hibbett D.S."/>
            <person name="Hoffmeister D."/>
            <person name="Hogberg N."/>
            <person name="Martin F."/>
            <person name="Grigoriev I.V."/>
            <person name="Watkinson S.C."/>
        </authorList>
    </citation>
    <scope>NUCLEOTIDE SEQUENCE</scope>
    <source>
        <strain evidence="5">S7.9</strain>
    </source>
</reference>
<feature type="active site" description="Charge relay system" evidence="3">
    <location>
        <position position="121"/>
    </location>
</feature>
<dbReference type="EMBL" id="GL945429">
    <property type="protein sequence ID" value="EGO29110.1"/>
    <property type="molecule type" value="Genomic_DNA"/>
</dbReference>
<comment type="similarity">
    <text evidence="1">Belongs to the amidase family.</text>
</comment>
<organism>
    <name type="scientific">Serpula lacrymans var. lacrymans (strain S7.9)</name>
    <name type="common">Dry rot fungus</name>
    <dbReference type="NCBI Taxonomy" id="578457"/>
    <lineage>
        <taxon>Eukaryota</taxon>
        <taxon>Fungi</taxon>
        <taxon>Dikarya</taxon>
        <taxon>Basidiomycota</taxon>
        <taxon>Agaricomycotina</taxon>
        <taxon>Agaricomycetes</taxon>
        <taxon>Agaricomycetidae</taxon>
        <taxon>Boletales</taxon>
        <taxon>Coniophorineae</taxon>
        <taxon>Serpulaceae</taxon>
        <taxon>Serpula</taxon>
    </lineage>
</organism>
<evidence type="ECO:0000256" key="1">
    <source>
        <dbReference type="ARBA" id="ARBA00009199"/>
    </source>
</evidence>
<dbReference type="InterPro" id="IPR023631">
    <property type="entry name" value="Amidase_dom"/>
</dbReference>
<evidence type="ECO:0000256" key="2">
    <source>
        <dbReference type="ARBA" id="ARBA00022801"/>
    </source>
</evidence>
<dbReference type="KEGG" id="sla:SERLADRAFT_412741"/>
<gene>
    <name evidence="5" type="ORF">SERLADRAFT_412741</name>
</gene>
<dbReference type="GeneID" id="18813087"/>
<evidence type="ECO:0000256" key="3">
    <source>
        <dbReference type="PIRSR" id="PIRSR001221-1"/>
    </source>
</evidence>
<dbReference type="Gene3D" id="3.90.1300.10">
    <property type="entry name" value="Amidase signature (AS) domain"/>
    <property type="match status" value="1"/>
</dbReference>
<feature type="active site" description="Acyl-ester intermediate" evidence="3">
    <location>
        <position position="220"/>
    </location>
</feature>
<dbReference type="RefSeq" id="XP_007313352.1">
    <property type="nucleotide sequence ID" value="XM_007313290.1"/>
</dbReference>
<dbReference type="PIRSF" id="PIRSF001221">
    <property type="entry name" value="Amidase_fungi"/>
    <property type="match status" value="1"/>
</dbReference>
<dbReference type="GO" id="GO:0016787">
    <property type="term" value="F:hydrolase activity"/>
    <property type="evidence" value="ECO:0007669"/>
    <property type="project" value="UniProtKB-KW"/>
</dbReference>
<protein>
    <recommendedName>
        <fullName evidence="4">Amidase domain-containing protein</fullName>
    </recommendedName>
</protein>